<evidence type="ECO:0000313" key="7">
    <source>
        <dbReference type="Proteomes" id="UP000466785"/>
    </source>
</evidence>
<protein>
    <submittedName>
        <fullName evidence="6">Capsular exopolysaccharide biosynthesis protein</fullName>
    </submittedName>
</protein>
<evidence type="ECO:0000256" key="1">
    <source>
        <dbReference type="ARBA" id="ARBA00022741"/>
    </source>
</evidence>
<feature type="domain" description="CobQ/CobB/MinD/ParA nucleotide binding" evidence="5">
    <location>
        <begin position="250"/>
        <end position="423"/>
    </location>
</feature>
<gene>
    <name evidence="6" type="ORF">MPOR_19830</name>
</gene>
<name>A0A6N4VB88_9MYCO</name>
<keyword evidence="4" id="KW-0812">Transmembrane</keyword>
<evidence type="ECO:0000313" key="6">
    <source>
        <dbReference type="EMBL" id="BBX50957.1"/>
    </source>
</evidence>
<dbReference type="PANTHER" id="PTHR32309">
    <property type="entry name" value="TYROSINE-PROTEIN KINASE"/>
    <property type="match status" value="1"/>
</dbReference>
<accession>A0A6N4VB88</accession>
<keyword evidence="7" id="KW-1185">Reference proteome</keyword>
<keyword evidence="4" id="KW-1133">Transmembrane helix</keyword>
<dbReference type="Proteomes" id="UP000466785">
    <property type="component" value="Chromosome"/>
</dbReference>
<dbReference type="KEGG" id="mpof:MPOR_19830"/>
<keyword evidence="1" id="KW-0547">Nucleotide-binding</keyword>
<dbReference type="PANTHER" id="PTHR32309:SF13">
    <property type="entry name" value="FERRIC ENTEROBACTIN TRANSPORT PROTEIN FEPE"/>
    <property type="match status" value="1"/>
</dbReference>
<dbReference type="InterPro" id="IPR050445">
    <property type="entry name" value="Bact_polysacc_biosynth/exp"/>
</dbReference>
<dbReference type="Pfam" id="PF01656">
    <property type="entry name" value="CbiA"/>
    <property type="match status" value="1"/>
</dbReference>
<proteinExistence type="predicted"/>
<dbReference type="SUPFAM" id="SSF52540">
    <property type="entry name" value="P-loop containing nucleoside triphosphate hydrolases"/>
    <property type="match status" value="1"/>
</dbReference>
<keyword evidence="2" id="KW-0067">ATP-binding</keyword>
<evidence type="ECO:0000256" key="4">
    <source>
        <dbReference type="SAM" id="Phobius"/>
    </source>
</evidence>
<evidence type="ECO:0000256" key="2">
    <source>
        <dbReference type="ARBA" id="ARBA00022840"/>
    </source>
</evidence>
<dbReference type="Gene3D" id="3.40.50.300">
    <property type="entry name" value="P-loop containing nucleotide triphosphate hydrolases"/>
    <property type="match status" value="1"/>
</dbReference>
<feature type="transmembrane region" description="Helical" evidence="4">
    <location>
        <begin position="162"/>
        <end position="182"/>
    </location>
</feature>
<organism evidence="6 7">
    <name type="scientific">Mycolicibacterium poriferae</name>
    <dbReference type="NCBI Taxonomy" id="39694"/>
    <lineage>
        <taxon>Bacteria</taxon>
        <taxon>Bacillati</taxon>
        <taxon>Actinomycetota</taxon>
        <taxon>Actinomycetes</taxon>
        <taxon>Mycobacteriales</taxon>
        <taxon>Mycobacteriaceae</taxon>
        <taxon>Mycolicibacterium</taxon>
    </lineage>
</organism>
<dbReference type="InterPro" id="IPR005702">
    <property type="entry name" value="Wzc-like_C"/>
</dbReference>
<sequence>MLLGTFIVVGAAVAAVGLLVPTSYTASVRIVFSPDLPADAPMETRRDAELYLADRMPTYAQVVTTNAVLQPVIDVLGLGVTVPELVNQVEVTIPSDTLVINVAASAPTAAEAASIANRVANQMPWAVADLEGSPTVDASPIQVSVLQPADIPQYRASPNLRLNLVVAAGLALIAGVFAAVIVDNFDTRVRRRRDITALGVPFLGGIPTVRDAKTRDLLQFAELAPEIRSTLHRVAIDVLYAVDETPTFLLFTSPRAGAGKTMAAANVAGALATAGNRVIFIDADIRGGRLAAQVGITQTPGITDLFSGRVQLDPSFFQRQWAGFTVVPCGGSALDVGEMLAGEKFGVFMRDLVGHFDVVIVDAPPISDLSEASRFTQNISNVVVVCESGTTRRAELVRVTGSLRHAGAKVVGVVLSRVRRDEEAAPPDESRDDVRRSDQ</sequence>
<feature type="region of interest" description="Disordered" evidence="3">
    <location>
        <begin position="420"/>
        <end position="439"/>
    </location>
</feature>
<dbReference type="InterPro" id="IPR027417">
    <property type="entry name" value="P-loop_NTPase"/>
</dbReference>
<dbReference type="InterPro" id="IPR002586">
    <property type="entry name" value="CobQ/CobB/MinD/ParA_Nub-bd_dom"/>
</dbReference>
<keyword evidence="4" id="KW-0472">Membrane</keyword>
<reference evidence="6 7" key="1">
    <citation type="journal article" date="2019" name="Emerg. Microbes Infect.">
        <title>Comprehensive subspecies identification of 175 nontuberculous mycobacteria species based on 7547 genomic profiles.</title>
        <authorList>
            <person name="Matsumoto Y."/>
            <person name="Kinjo T."/>
            <person name="Motooka D."/>
            <person name="Nabeya D."/>
            <person name="Jung N."/>
            <person name="Uechi K."/>
            <person name="Horii T."/>
            <person name="Iida T."/>
            <person name="Fujita J."/>
            <person name="Nakamura S."/>
        </authorList>
    </citation>
    <scope>NUCLEOTIDE SEQUENCE [LARGE SCALE GENOMIC DNA]</scope>
    <source>
        <strain evidence="6 7">JCM 12603</strain>
    </source>
</reference>
<evidence type="ECO:0000256" key="3">
    <source>
        <dbReference type="SAM" id="MobiDB-lite"/>
    </source>
</evidence>
<dbReference type="AlphaFoldDB" id="A0A6N4VB88"/>
<evidence type="ECO:0000259" key="5">
    <source>
        <dbReference type="Pfam" id="PF01656"/>
    </source>
</evidence>
<dbReference type="EMBL" id="AP022570">
    <property type="protein sequence ID" value="BBX50957.1"/>
    <property type="molecule type" value="Genomic_DNA"/>
</dbReference>
<dbReference type="CDD" id="cd05387">
    <property type="entry name" value="BY-kinase"/>
    <property type="match status" value="1"/>
</dbReference>